<organism evidence="1 2">
    <name type="scientific">Treponema maltophilum ATCC 51939</name>
    <dbReference type="NCBI Taxonomy" id="1125699"/>
    <lineage>
        <taxon>Bacteria</taxon>
        <taxon>Pseudomonadati</taxon>
        <taxon>Spirochaetota</taxon>
        <taxon>Spirochaetia</taxon>
        <taxon>Spirochaetales</taxon>
        <taxon>Treponemataceae</taxon>
        <taxon>Treponema</taxon>
    </lineage>
</organism>
<name>S3KDL6_TREMA</name>
<evidence type="ECO:0000313" key="1">
    <source>
        <dbReference type="EMBL" id="EPF30287.1"/>
    </source>
</evidence>
<sequence>MFDDDFDDDEDSFEEDFYADIPDEAFYYEESAHKYGFKLGYKEASEGIDSESTVENFNYPEDADPDVVEVFKEAYFEGVEKFNNEFDEEDEEDEWN</sequence>
<dbReference type="Proteomes" id="UP000014541">
    <property type="component" value="Unassembled WGS sequence"/>
</dbReference>
<dbReference type="HOGENOM" id="CLU_2358831_0_0_12"/>
<proteinExistence type="predicted"/>
<accession>S3KDL6</accession>
<dbReference type="PATRIC" id="fig|1125699.3.peg.613"/>
<reference evidence="1 2" key="1">
    <citation type="submission" date="2013-04" db="EMBL/GenBank/DDBJ databases">
        <title>The Genome Sequence of Treponema maltophilum ATCC 51939.</title>
        <authorList>
            <consortium name="The Broad Institute Genomics Platform"/>
            <person name="Earl A."/>
            <person name="Ward D."/>
            <person name="Feldgarden M."/>
            <person name="Gevers D."/>
            <person name="Leonetti C."/>
            <person name="Blanton J.M."/>
            <person name="Dewhirst F.E."/>
            <person name="Izard J."/>
            <person name="Walker B."/>
            <person name="Young S."/>
            <person name="Zeng Q."/>
            <person name="Gargeya S."/>
            <person name="Fitzgerald M."/>
            <person name="Haas B."/>
            <person name="Abouelleil A."/>
            <person name="Allen A.W."/>
            <person name="Alvarado L."/>
            <person name="Arachchi H.M."/>
            <person name="Berlin A.M."/>
            <person name="Chapman S.B."/>
            <person name="Gainer-Dewar J."/>
            <person name="Goldberg J."/>
            <person name="Griggs A."/>
            <person name="Gujja S."/>
            <person name="Hansen M."/>
            <person name="Howarth C."/>
            <person name="Imamovic A."/>
            <person name="Ireland A."/>
            <person name="Larimer J."/>
            <person name="McCowan C."/>
            <person name="Murphy C."/>
            <person name="Pearson M."/>
            <person name="Poon T.W."/>
            <person name="Priest M."/>
            <person name="Roberts A."/>
            <person name="Saif S."/>
            <person name="Shea T."/>
            <person name="Sisk P."/>
            <person name="Sykes S."/>
            <person name="Wortman J."/>
            <person name="Nusbaum C."/>
            <person name="Birren B."/>
        </authorList>
    </citation>
    <scope>NUCLEOTIDE SEQUENCE [LARGE SCALE GENOMIC DNA]</scope>
    <source>
        <strain evidence="1 2">ATCC 51939</strain>
    </source>
</reference>
<keyword evidence="2" id="KW-1185">Reference proteome</keyword>
<comment type="caution">
    <text evidence="1">The sequence shown here is derived from an EMBL/GenBank/DDBJ whole genome shotgun (WGS) entry which is preliminary data.</text>
</comment>
<gene>
    <name evidence="1" type="ORF">HMPREF9194_00602</name>
</gene>
<dbReference type="OrthoDB" id="9889625at2"/>
<dbReference type="RefSeq" id="WP_016524898.1">
    <property type="nucleotide sequence ID" value="NZ_KE332518.1"/>
</dbReference>
<dbReference type="EMBL" id="ATFF01000006">
    <property type="protein sequence ID" value="EPF30287.1"/>
    <property type="molecule type" value="Genomic_DNA"/>
</dbReference>
<protein>
    <submittedName>
        <fullName evidence="1">Uncharacterized protein</fullName>
    </submittedName>
</protein>
<dbReference type="AlphaFoldDB" id="S3KDL6"/>
<evidence type="ECO:0000313" key="2">
    <source>
        <dbReference type="Proteomes" id="UP000014541"/>
    </source>
</evidence>